<accession>A0A084SVD5</accession>
<reference evidence="3 4" key="1">
    <citation type="submission" date="2014-07" db="EMBL/GenBank/DDBJ databases">
        <title>Draft Genome Sequence of Gephyronic Acid Producer, Cystobacter violaceus Strain Cb vi76.</title>
        <authorList>
            <person name="Stevens D.C."/>
            <person name="Young J."/>
            <person name="Carmichael R."/>
            <person name="Tan J."/>
            <person name="Taylor R.E."/>
        </authorList>
    </citation>
    <scope>NUCLEOTIDE SEQUENCE [LARGE SCALE GENOMIC DNA]</scope>
    <source>
        <strain evidence="3 4">Cb vi76</strain>
    </source>
</reference>
<evidence type="ECO:0000256" key="1">
    <source>
        <dbReference type="SAM" id="MobiDB-lite"/>
    </source>
</evidence>
<dbReference type="InterPro" id="IPR011250">
    <property type="entry name" value="OMP/PagP_B-barrel"/>
</dbReference>
<dbReference type="InterPro" id="IPR030820">
    <property type="entry name" value="OMP_myx_plus_Proteobacteria"/>
</dbReference>
<sequence length="280" mass="30238">MNRLQAIVLALCIAPASAFAQNQETGLGLDLSSGEQKPQEETDTSAEAPTEEPPPLPSSVAEAPPAEPLSPADRDVTLDDRVKSVQRKVYLKKGRFELAPSVTLSVNDPYYTKFGAAVRGAYYLADTLAVAGRFSAMQVLPEDDVRIAKRTFDSRIFYSVPQWSAMGDVEWSPLYGKVAFLNDILHFDAYLLGGLGVVNTETSSVLMTSGAPRGPSFAADLGLGLRFVARDYLAVNVALINTTYVDQPLNTSKGATQNLMTLNAGISFFFPMKSTGRESE</sequence>
<protein>
    <recommendedName>
        <fullName evidence="5">Outer membrane beta-barrel domain-containing protein</fullName>
    </recommendedName>
</protein>
<feature type="region of interest" description="Disordered" evidence="1">
    <location>
        <begin position="28"/>
        <end position="78"/>
    </location>
</feature>
<organism evidence="3 4">
    <name type="scientific">Archangium violaceum Cb vi76</name>
    <dbReference type="NCBI Taxonomy" id="1406225"/>
    <lineage>
        <taxon>Bacteria</taxon>
        <taxon>Pseudomonadati</taxon>
        <taxon>Myxococcota</taxon>
        <taxon>Myxococcia</taxon>
        <taxon>Myxococcales</taxon>
        <taxon>Cystobacterineae</taxon>
        <taxon>Archangiaceae</taxon>
        <taxon>Archangium</taxon>
    </lineage>
</organism>
<comment type="caution">
    <text evidence="3">The sequence shown here is derived from an EMBL/GenBank/DDBJ whole genome shotgun (WGS) entry which is preliminary data.</text>
</comment>
<evidence type="ECO:0000256" key="2">
    <source>
        <dbReference type="SAM" id="SignalP"/>
    </source>
</evidence>
<dbReference type="NCBIfam" id="TIGR04565">
    <property type="entry name" value="OMP_myx_plus"/>
    <property type="match status" value="1"/>
</dbReference>
<evidence type="ECO:0000313" key="3">
    <source>
        <dbReference type="EMBL" id="KFA92420.1"/>
    </source>
</evidence>
<dbReference type="EMBL" id="JPMI01000096">
    <property type="protein sequence ID" value="KFA92420.1"/>
    <property type="molecule type" value="Genomic_DNA"/>
</dbReference>
<dbReference type="RefSeq" id="WP_043395101.1">
    <property type="nucleotide sequence ID" value="NZ_JPMI01000096.1"/>
</dbReference>
<evidence type="ECO:0000313" key="4">
    <source>
        <dbReference type="Proteomes" id="UP000028547"/>
    </source>
</evidence>
<gene>
    <name evidence="3" type="ORF">Q664_15585</name>
</gene>
<dbReference type="Proteomes" id="UP000028547">
    <property type="component" value="Unassembled WGS sequence"/>
</dbReference>
<proteinExistence type="predicted"/>
<name>A0A084SVD5_9BACT</name>
<dbReference type="SUPFAM" id="SSF56925">
    <property type="entry name" value="OMPA-like"/>
    <property type="match status" value="1"/>
</dbReference>
<evidence type="ECO:0008006" key="5">
    <source>
        <dbReference type="Google" id="ProtNLM"/>
    </source>
</evidence>
<keyword evidence="2" id="KW-0732">Signal</keyword>
<dbReference type="AlphaFoldDB" id="A0A084SVD5"/>
<feature type="signal peptide" evidence="2">
    <location>
        <begin position="1"/>
        <end position="20"/>
    </location>
</feature>
<feature type="chain" id="PRO_5001781834" description="Outer membrane beta-barrel domain-containing protein" evidence="2">
    <location>
        <begin position="21"/>
        <end position="280"/>
    </location>
</feature>